<evidence type="ECO:0000313" key="4">
    <source>
        <dbReference type="Proteomes" id="UP000180235"/>
    </source>
</evidence>
<feature type="transmembrane region" description="Helical" evidence="2">
    <location>
        <begin position="338"/>
        <end position="357"/>
    </location>
</feature>
<evidence type="ECO:0008006" key="5">
    <source>
        <dbReference type="Google" id="ProtNLM"/>
    </source>
</evidence>
<feature type="region of interest" description="Disordered" evidence="1">
    <location>
        <begin position="467"/>
        <end position="487"/>
    </location>
</feature>
<gene>
    <name evidence="3" type="ORF">GlitD10_1707</name>
</gene>
<keyword evidence="2" id="KW-1133">Transmembrane helix</keyword>
<accession>A0A1J0ADP1</accession>
<keyword evidence="2" id="KW-0472">Membrane</keyword>
<name>A0A1J0ADP1_9CYAN</name>
<feature type="transmembrane region" description="Helical" evidence="2">
    <location>
        <begin position="129"/>
        <end position="147"/>
    </location>
</feature>
<evidence type="ECO:0000313" key="3">
    <source>
        <dbReference type="EMBL" id="APB34032.1"/>
    </source>
</evidence>
<feature type="transmembrane region" description="Helical" evidence="2">
    <location>
        <begin position="154"/>
        <end position="171"/>
    </location>
</feature>
<evidence type="ECO:0000256" key="1">
    <source>
        <dbReference type="SAM" id="MobiDB-lite"/>
    </source>
</evidence>
<keyword evidence="2" id="KW-0812">Transmembrane</keyword>
<reference evidence="3 4" key="1">
    <citation type="submission" date="2016-10" db="EMBL/GenBank/DDBJ databases">
        <title>Description of Gloeomargarita lithophora gen. nov., sp. nov., a thylakoid-bearing basal-branching cyanobacterium with intracellular carbonates, and proposal for Gloeomargaritales ord. nov.</title>
        <authorList>
            <person name="Moreira D."/>
            <person name="Tavera R."/>
            <person name="Benzerara K."/>
            <person name="Skouri-Panet F."/>
            <person name="Couradeau E."/>
            <person name="Gerard E."/>
            <person name="Loussert C."/>
            <person name="Novelo E."/>
            <person name="Zivanovic Y."/>
            <person name="Lopez-Garcia P."/>
        </authorList>
    </citation>
    <scope>NUCLEOTIDE SEQUENCE [LARGE SCALE GENOMIC DNA]</scope>
    <source>
        <strain evidence="3 4">D10</strain>
    </source>
</reference>
<feature type="transmembrane region" description="Helical" evidence="2">
    <location>
        <begin position="261"/>
        <end position="280"/>
    </location>
</feature>
<feature type="transmembrane region" description="Helical" evidence="2">
    <location>
        <begin position="7"/>
        <end position="28"/>
    </location>
</feature>
<keyword evidence="4" id="KW-1185">Reference proteome</keyword>
<dbReference type="KEGG" id="glt:GlitD10_1707"/>
<organism evidence="3 4">
    <name type="scientific">Gloeomargarita lithophora Alchichica-D10</name>
    <dbReference type="NCBI Taxonomy" id="1188229"/>
    <lineage>
        <taxon>Bacteria</taxon>
        <taxon>Bacillati</taxon>
        <taxon>Cyanobacteriota</taxon>
        <taxon>Cyanophyceae</taxon>
        <taxon>Gloeomargaritales</taxon>
        <taxon>Gloeomargaritaceae</taxon>
        <taxon>Gloeomargarita</taxon>
    </lineage>
</organism>
<feature type="transmembrane region" description="Helical" evidence="2">
    <location>
        <begin position="177"/>
        <end position="192"/>
    </location>
</feature>
<feature type="transmembrane region" description="Helical" evidence="2">
    <location>
        <begin position="103"/>
        <end position="123"/>
    </location>
</feature>
<dbReference type="RefSeq" id="WP_071454537.1">
    <property type="nucleotide sequence ID" value="NZ_CP017675.1"/>
</dbReference>
<feature type="transmembrane region" description="Helical" evidence="2">
    <location>
        <begin position="204"/>
        <end position="225"/>
    </location>
</feature>
<dbReference type="OrthoDB" id="582626at2"/>
<evidence type="ECO:0000256" key="2">
    <source>
        <dbReference type="SAM" id="Phobius"/>
    </source>
</evidence>
<feature type="transmembrane region" description="Helical" evidence="2">
    <location>
        <begin position="287"/>
        <end position="306"/>
    </location>
</feature>
<feature type="transmembrane region" description="Helical" evidence="2">
    <location>
        <begin position="312"/>
        <end position="331"/>
    </location>
</feature>
<dbReference type="Proteomes" id="UP000180235">
    <property type="component" value="Chromosome"/>
</dbReference>
<dbReference type="AlphaFoldDB" id="A0A1J0ADP1"/>
<sequence length="520" mass="59721">MNPFPPFWRNFLIGAVVSITLAGVLIFLDSQNLLSLEFQFIGAKAIIAAQGPDPRLSAIGYVFPPFLIYLTMLLTSPISTQILLGTGLISFVIWLVSQLQCRWFWRGIILILLLLNPAFLILLMTSPTWTAISLFLGLSVLLYWHLINPRDQKYPLSVNLVLLGLTLAPLVLLRYEFWFLSPVFMILSWFCIQSDNIQLKFTMILVTSFMSIVSISGFLYVNWLINSDPFYFLDAVGNGLRWPSMEFLLEPAPGLQALGSSLIWLGKMLPIYCLICILVSYRIRDFLVARILLMALPMLVLILLFWQNNFLPQAAIFGAFSILIPVTLLQFSQITPPFYGLIVITLLLSLMFNGYSLNLNRFTPEESLVWRQMTGQSVPKTGAISRWRQRQLDQQEISDVLFRRLRPEQKVLLDNTVNFSFIYLLQNSHVFILPHQYEFSVALSQPEEVVDYILVRREIGIQPGADKVLNRQSTQDTPEVKPTNHRPNRRILTQQLDDGGLFNHFELIVNNTFYQLFQRE</sequence>
<protein>
    <recommendedName>
        <fullName evidence="5">Glycosyltransferase RgtA/B/C/D-like domain-containing protein</fullName>
    </recommendedName>
</protein>
<feature type="transmembrane region" description="Helical" evidence="2">
    <location>
        <begin position="66"/>
        <end position="96"/>
    </location>
</feature>
<dbReference type="EMBL" id="CP017675">
    <property type="protein sequence ID" value="APB34032.1"/>
    <property type="molecule type" value="Genomic_DNA"/>
</dbReference>
<proteinExistence type="predicted"/>